<accession>A0A0P9YZL7</accession>
<dbReference type="PROSITE" id="PS51123">
    <property type="entry name" value="OMPA_2"/>
    <property type="match status" value="1"/>
</dbReference>
<comment type="caution">
    <text evidence="6">The sequence shown here is derived from an EMBL/GenBank/DDBJ whole genome shotgun (WGS) entry which is preliminary data.</text>
</comment>
<reference evidence="6 7" key="1">
    <citation type="submission" date="2015-09" db="EMBL/GenBank/DDBJ databases">
        <title>Genome announcement of multiple Pseudomonas syringae strains.</title>
        <authorList>
            <person name="Thakur S."/>
            <person name="Wang P.W."/>
            <person name="Gong Y."/>
            <person name="Weir B.S."/>
            <person name="Guttman D.S."/>
        </authorList>
    </citation>
    <scope>NUCLEOTIDE SEQUENCE [LARGE SCALE GENOMIC DNA]</scope>
    <source>
        <strain evidence="6 7">ICMP6289</strain>
    </source>
</reference>
<dbReference type="InterPro" id="IPR036737">
    <property type="entry name" value="OmpA-like_sf"/>
</dbReference>
<keyword evidence="2 3" id="KW-0472">Membrane</keyword>
<dbReference type="InterPro" id="IPR041544">
    <property type="entry name" value="MotY_N"/>
</dbReference>
<feature type="compositionally biased region" description="Gly residues" evidence="4">
    <location>
        <begin position="31"/>
        <end position="42"/>
    </location>
</feature>
<gene>
    <name evidence="6" type="ORF">ALO64_01813</name>
</gene>
<dbReference type="GO" id="GO:0009279">
    <property type="term" value="C:cell outer membrane"/>
    <property type="evidence" value="ECO:0007669"/>
    <property type="project" value="UniProtKB-SubCell"/>
</dbReference>
<dbReference type="CDD" id="cd07185">
    <property type="entry name" value="OmpA_C-like"/>
    <property type="match status" value="1"/>
</dbReference>
<dbReference type="Pfam" id="PF18393">
    <property type="entry name" value="MotY_N"/>
    <property type="match status" value="1"/>
</dbReference>
<organism evidence="6 7">
    <name type="scientific">Pseudomonas meliae</name>
    <dbReference type="NCBI Taxonomy" id="86176"/>
    <lineage>
        <taxon>Bacteria</taxon>
        <taxon>Pseudomonadati</taxon>
        <taxon>Pseudomonadota</taxon>
        <taxon>Gammaproteobacteria</taxon>
        <taxon>Pseudomonadales</taxon>
        <taxon>Pseudomonadaceae</taxon>
        <taxon>Pseudomonas</taxon>
    </lineage>
</organism>
<protein>
    <submittedName>
        <fullName evidence="6">Outer membrane protein, OmpA family</fullName>
    </submittedName>
</protein>
<dbReference type="InterPro" id="IPR006664">
    <property type="entry name" value="OMP_bac"/>
</dbReference>
<evidence type="ECO:0000256" key="2">
    <source>
        <dbReference type="ARBA" id="ARBA00023136"/>
    </source>
</evidence>
<keyword evidence="7" id="KW-1185">Reference proteome</keyword>
<dbReference type="PATRIC" id="fig|86176.4.peg.1970"/>
<evidence type="ECO:0000313" key="7">
    <source>
        <dbReference type="Proteomes" id="UP000050455"/>
    </source>
</evidence>
<name>A0A0P9YZL7_9PSED</name>
<dbReference type="SUPFAM" id="SSF103088">
    <property type="entry name" value="OmpA-like"/>
    <property type="match status" value="1"/>
</dbReference>
<dbReference type="AlphaFoldDB" id="A0A0P9YZL7"/>
<evidence type="ECO:0000256" key="4">
    <source>
        <dbReference type="SAM" id="MobiDB-lite"/>
    </source>
</evidence>
<dbReference type="Pfam" id="PF00691">
    <property type="entry name" value="OmpA"/>
    <property type="match status" value="1"/>
</dbReference>
<dbReference type="EMBL" id="LJQT01000345">
    <property type="protein sequence ID" value="KPX84760.1"/>
    <property type="molecule type" value="Genomic_DNA"/>
</dbReference>
<dbReference type="Gene3D" id="3.30.1330.60">
    <property type="entry name" value="OmpA-like domain"/>
    <property type="match status" value="1"/>
</dbReference>
<feature type="domain" description="OmpA-like" evidence="5">
    <location>
        <begin position="252"/>
        <end position="370"/>
    </location>
</feature>
<comment type="subcellular location">
    <subcellularLocation>
        <location evidence="1">Cell outer membrane</location>
    </subcellularLocation>
</comment>
<dbReference type="Proteomes" id="UP000050455">
    <property type="component" value="Unassembled WGS sequence"/>
</dbReference>
<evidence type="ECO:0000313" key="6">
    <source>
        <dbReference type="EMBL" id="KPX84760.1"/>
    </source>
</evidence>
<evidence type="ECO:0000259" key="5">
    <source>
        <dbReference type="PROSITE" id="PS51123"/>
    </source>
</evidence>
<evidence type="ECO:0000256" key="1">
    <source>
        <dbReference type="ARBA" id="ARBA00004442"/>
    </source>
</evidence>
<dbReference type="PANTHER" id="PTHR30329:SF17">
    <property type="entry name" value="LIPOPROTEIN YFIB-RELATED"/>
    <property type="match status" value="1"/>
</dbReference>
<dbReference type="Gene3D" id="2.60.40.2540">
    <property type="match status" value="1"/>
</dbReference>
<evidence type="ECO:0000256" key="3">
    <source>
        <dbReference type="PROSITE-ProRule" id="PRU00473"/>
    </source>
</evidence>
<feature type="region of interest" description="Disordered" evidence="4">
    <location>
        <begin position="19"/>
        <end position="45"/>
    </location>
</feature>
<feature type="compositionally biased region" description="Basic and acidic residues" evidence="4">
    <location>
        <begin position="19"/>
        <end position="30"/>
    </location>
</feature>
<dbReference type="PRINTS" id="PR01023">
    <property type="entry name" value="NAFLGMOTY"/>
</dbReference>
<sequence length="388" mass="42862">MRGQKFALRQQRYEARQLRHGGEYASRRDAGGSGGQTLGIPGGSNSLGMLPEKTLSGIRYQVLHEVTDSPLVSQSFFVSRLFSVEPPVRQRYLALLSMFASLPAMAISFQTRLESIEWKVEGDQFECRLTQPITDFGAGEFVRRAGEQATFRLKASYNMLGNGSATLLAAAAPWQPGRGDINLGSVRVSNGDIPFNTSQVQAGRLISGLMDGRSPLIRHYTRDGGQMEVRLLPVKFSKAFSDYQACTAKLLPMNFDQVKQAEVGFPGGGIELDARAKARLDNMVAYLKADPTVNRIELDGHSDNSGNRLTNRDLSRRRALAVMDYFKAQGIPEQQITLRFHGERYPLVPNTNEANRARNRRVNVHLERVAPDERPVPVASAVSAAHTS</sequence>
<dbReference type="PRINTS" id="PR01021">
    <property type="entry name" value="OMPADOMAIN"/>
</dbReference>
<proteinExistence type="predicted"/>
<dbReference type="InterPro" id="IPR050330">
    <property type="entry name" value="Bact_OuterMem_StrucFunc"/>
</dbReference>
<dbReference type="PANTHER" id="PTHR30329">
    <property type="entry name" value="STATOR ELEMENT OF FLAGELLAR MOTOR COMPLEX"/>
    <property type="match status" value="1"/>
</dbReference>
<dbReference type="InterPro" id="IPR006665">
    <property type="entry name" value="OmpA-like"/>
</dbReference>